<reference evidence="3" key="1">
    <citation type="submission" date="2005-09" db="EMBL/GenBank/DDBJ databases">
        <title>Annotation of the Aspergillus terreus NIH2624 genome.</title>
        <authorList>
            <person name="Birren B.W."/>
            <person name="Lander E.S."/>
            <person name="Galagan J.E."/>
            <person name="Nusbaum C."/>
            <person name="Devon K."/>
            <person name="Henn M."/>
            <person name="Ma L.-J."/>
            <person name="Jaffe D.B."/>
            <person name="Butler J."/>
            <person name="Alvarez P."/>
            <person name="Gnerre S."/>
            <person name="Grabherr M."/>
            <person name="Kleber M."/>
            <person name="Mauceli E.W."/>
            <person name="Brockman W."/>
            <person name="Rounsley S."/>
            <person name="Young S.K."/>
            <person name="LaButti K."/>
            <person name="Pushparaj V."/>
            <person name="DeCaprio D."/>
            <person name="Crawford M."/>
            <person name="Koehrsen M."/>
            <person name="Engels R."/>
            <person name="Montgomery P."/>
            <person name="Pearson M."/>
            <person name="Howarth C."/>
            <person name="Larson L."/>
            <person name="Luoma S."/>
            <person name="White J."/>
            <person name="Alvarado L."/>
            <person name="Kodira C.D."/>
            <person name="Zeng Q."/>
            <person name="Oleary S."/>
            <person name="Yandava C."/>
            <person name="Denning D.W."/>
            <person name="Nierman W.C."/>
            <person name="Milne T."/>
            <person name="Madden K."/>
        </authorList>
    </citation>
    <scope>NUCLEOTIDE SEQUENCE [LARGE SCALE GENOMIC DNA]</scope>
    <source>
        <strain evidence="3">NIH 2624 / FGSC A1156</strain>
    </source>
</reference>
<protein>
    <submittedName>
        <fullName evidence="2">Uncharacterized protein</fullName>
    </submittedName>
</protein>
<feature type="compositionally biased region" description="Basic and acidic residues" evidence="1">
    <location>
        <begin position="10"/>
        <end position="24"/>
    </location>
</feature>
<evidence type="ECO:0000256" key="1">
    <source>
        <dbReference type="SAM" id="MobiDB-lite"/>
    </source>
</evidence>
<dbReference type="Proteomes" id="UP000007963">
    <property type="component" value="Unassembled WGS sequence"/>
</dbReference>
<sequence length="110" mass="11980">MAAGATQRSEAGDKDIYRPAKATDKMPPLVNQPTVNQATYCAQQVLVTAATVTNAPLVIPFQAMYDRAPSPDEIDVGVSAAAFSFRLCQPRESLNITRYRRSTTTFTLLV</sequence>
<feature type="region of interest" description="Disordered" evidence="1">
    <location>
        <begin position="1"/>
        <end position="29"/>
    </location>
</feature>
<dbReference type="OrthoDB" id="76567at2759"/>
<dbReference type="GeneID" id="4354439"/>
<dbReference type="RefSeq" id="XP_001218487.1">
    <property type="nucleotide sequence ID" value="XM_001218486.1"/>
</dbReference>
<dbReference type="AlphaFoldDB" id="Q0C8W9"/>
<accession>Q0C8W9</accession>
<dbReference type="VEuPathDB" id="FungiDB:ATEG_09865"/>
<name>Q0C8W9_ASPTN</name>
<proteinExistence type="predicted"/>
<gene>
    <name evidence="2" type="ORF">ATEG_09865</name>
</gene>
<evidence type="ECO:0000313" key="2">
    <source>
        <dbReference type="EMBL" id="EAU30056.1"/>
    </source>
</evidence>
<dbReference type="HOGENOM" id="CLU_2170560_0_0_1"/>
<organism evidence="2 3">
    <name type="scientific">Aspergillus terreus (strain NIH 2624 / FGSC A1156)</name>
    <dbReference type="NCBI Taxonomy" id="341663"/>
    <lineage>
        <taxon>Eukaryota</taxon>
        <taxon>Fungi</taxon>
        <taxon>Dikarya</taxon>
        <taxon>Ascomycota</taxon>
        <taxon>Pezizomycotina</taxon>
        <taxon>Eurotiomycetes</taxon>
        <taxon>Eurotiomycetidae</taxon>
        <taxon>Eurotiales</taxon>
        <taxon>Aspergillaceae</taxon>
        <taxon>Aspergillus</taxon>
        <taxon>Aspergillus subgen. Circumdati</taxon>
    </lineage>
</organism>
<evidence type="ECO:0000313" key="3">
    <source>
        <dbReference type="Proteomes" id="UP000007963"/>
    </source>
</evidence>
<dbReference type="EMBL" id="CH476608">
    <property type="protein sequence ID" value="EAU30056.1"/>
    <property type="molecule type" value="Genomic_DNA"/>
</dbReference>